<dbReference type="EMBL" id="VYQF01000001">
    <property type="protein sequence ID" value="KAA9041216.1"/>
    <property type="molecule type" value="Genomic_DNA"/>
</dbReference>
<gene>
    <name evidence="1" type="ORF">FW778_04050</name>
</gene>
<proteinExistence type="predicted"/>
<accession>A0A5J5IJQ4</accession>
<keyword evidence="2" id="KW-1185">Reference proteome</keyword>
<protein>
    <submittedName>
        <fullName evidence="1">Uncharacterized protein</fullName>
    </submittedName>
</protein>
<sequence>MKYFNRLHLSFIPLFFLTTCHSWNFYADPDDKGLSRFTSRGYNIATSYINGSPFRNIGLYYPLLQKDSTGNSIDTLKFTWPLYPNDLPNRSAAYDNISFLLPVPATFTKNDFLTFNGHRFANSIPVILRESSSKSISGIASLYFVSISENLASPDYRYLKLSGLFDGKIGDSVLITKGRFDFEVGENGLNF</sequence>
<evidence type="ECO:0000313" key="2">
    <source>
        <dbReference type="Proteomes" id="UP000326903"/>
    </source>
</evidence>
<dbReference type="AlphaFoldDB" id="A0A5J5IJQ4"/>
<name>A0A5J5IJQ4_9BACT</name>
<dbReference type="RefSeq" id="WP_150413305.1">
    <property type="nucleotide sequence ID" value="NZ_VYQF01000001.1"/>
</dbReference>
<reference evidence="1 2" key="1">
    <citation type="submission" date="2019-09" db="EMBL/GenBank/DDBJ databases">
        <title>Draft genome sequence of Ginsengibacter sp. BR5-29.</title>
        <authorList>
            <person name="Im W.-T."/>
        </authorList>
    </citation>
    <scope>NUCLEOTIDE SEQUENCE [LARGE SCALE GENOMIC DNA]</scope>
    <source>
        <strain evidence="1 2">BR5-29</strain>
    </source>
</reference>
<comment type="caution">
    <text evidence="1">The sequence shown here is derived from an EMBL/GenBank/DDBJ whole genome shotgun (WGS) entry which is preliminary data.</text>
</comment>
<dbReference type="Proteomes" id="UP000326903">
    <property type="component" value="Unassembled WGS sequence"/>
</dbReference>
<organism evidence="1 2">
    <name type="scientific">Ginsengibacter hankyongi</name>
    <dbReference type="NCBI Taxonomy" id="2607284"/>
    <lineage>
        <taxon>Bacteria</taxon>
        <taxon>Pseudomonadati</taxon>
        <taxon>Bacteroidota</taxon>
        <taxon>Chitinophagia</taxon>
        <taxon>Chitinophagales</taxon>
        <taxon>Chitinophagaceae</taxon>
        <taxon>Ginsengibacter</taxon>
    </lineage>
</organism>
<evidence type="ECO:0000313" key="1">
    <source>
        <dbReference type="EMBL" id="KAA9041216.1"/>
    </source>
</evidence>